<gene>
    <name evidence="1" type="ORF">EDC49_0979</name>
</gene>
<name>A0ABX9XU43_9PAST</name>
<sequence>MKVYCKDNSESLDIYQVSILTNEKELLESAALFSFISQKKENVRMKIAGEWGVPHTDEVNSFRCNSEDSYWTNPWRESITYWPPKAKMANAVKRSGKRTGEKRFQQAVIFALDLANGTDPSPFEKGARGISFLSL</sequence>
<comment type="caution">
    <text evidence="1">The sequence shown here is derived from an EMBL/GenBank/DDBJ whole genome shotgun (WGS) entry which is preliminary data.</text>
</comment>
<proteinExistence type="predicted"/>
<reference evidence="1 2" key="1">
    <citation type="submission" date="2018-11" db="EMBL/GenBank/DDBJ databases">
        <title>Genomic Encyclopedia of Type Strains, Phase IV (KMG-IV): sequencing the most valuable type-strain genomes for metagenomic binning, comparative biology and taxonomic classification.</title>
        <authorList>
            <person name="Goeker M."/>
        </authorList>
    </citation>
    <scope>NUCLEOTIDE SEQUENCE [LARGE SCALE GENOMIC DNA]</scope>
    <source>
        <strain evidence="1 2">DSM 25797</strain>
    </source>
</reference>
<keyword evidence="2" id="KW-1185">Reference proteome</keyword>
<dbReference type="Proteomes" id="UP000276901">
    <property type="component" value="Unassembled WGS sequence"/>
</dbReference>
<organism evidence="1 2">
    <name type="scientific">Frederiksenia canicola</name>
    <dbReference type="NCBI Taxonomy" id="123824"/>
    <lineage>
        <taxon>Bacteria</taxon>
        <taxon>Pseudomonadati</taxon>
        <taxon>Pseudomonadota</taxon>
        <taxon>Gammaproteobacteria</taxon>
        <taxon>Pasteurellales</taxon>
        <taxon>Pasteurellaceae</taxon>
        <taxon>Frederiksenia</taxon>
    </lineage>
</organism>
<protein>
    <submittedName>
        <fullName evidence="1">Uncharacterized protein</fullName>
    </submittedName>
</protein>
<evidence type="ECO:0000313" key="1">
    <source>
        <dbReference type="EMBL" id="RPE96584.1"/>
    </source>
</evidence>
<accession>A0ABX9XU43</accession>
<dbReference type="EMBL" id="RKQT01000001">
    <property type="protein sequence ID" value="RPE96584.1"/>
    <property type="molecule type" value="Genomic_DNA"/>
</dbReference>
<evidence type="ECO:0000313" key="2">
    <source>
        <dbReference type="Proteomes" id="UP000276901"/>
    </source>
</evidence>